<dbReference type="SUPFAM" id="SSF53474">
    <property type="entry name" value="alpha/beta-Hydrolases"/>
    <property type="match status" value="1"/>
</dbReference>
<evidence type="ECO:0000256" key="1">
    <source>
        <dbReference type="SAM" id="SignalP"/>
    </source>
</evidence>
<keyword evidence="2" id="KW-0378">Hydrolase</keyword>
<evidence type="ECO:0000313" key="2">
    <source>
        <dbReference type="EMBL" id="OWR03715.1"/>
    </source>
</evidence>
<dbReference type="RefSeq" id="WP_088483954.1">
    <property type="nucleotide sequence ID" value="NZ_NISI01000005.1"/>
</dbReference>
<accession>A0A254N6T9</accession>
<keyword evidence="1" id="KW-0732">Signal</keyword>
<protein>
    <submittedName>
        <fullName evidence="2">Dienelactone hydrolase</fullName>
    </submittedName>
</protein>
<comment type="caution">
    <text evidence="2">The sequence shown here is derived from an EMBL/GenBank/DDBJ whole genome shotgun (WGS) entry which is preliminary data.</text>
</comment>
<dbReference type="GO" id="GO:0016787">
    <property type="term" value="F:hydrolase activity"/>
    <property type="evidence" value="ECO:0007669"/>
    <property type="project" value="UniProtKB-KW"/>
</dbReference>
<sequence length="349" mass="36866">MLLRRLWTCLGWVSIVLILPAHAVTVGTTTLPANEAGGAVTLFYPTADAGRPERRGDLTVMLAPDAPPAPGAGRLVAISHGSGGGPWVHTALAQALVEAGFTVALPWHRGDNWTDPGRPGPESWKQRPAEVSLAIDRVAADPRFAALRLDRVGAFGMSAGGHTMLSLAGGAWSPERFRAHCEQHLAEDFPACVGLATRLTGGPLDGLKQWVAQRVLNWKFGGDAAPQTHRDPRIAAVVAGVPAAADFDLATLRRPPVPLGLITAAGDRWLAPRFHSDPLRAACETCELLADLPGAGHGALLAPAPSASQLGRTECDLLCDPPGYDRPAMTALWIGRTVSFFRQHLLDGP</sequence>
<keyword evidence="3" id="KW-1185">Reference proteome</keyword>
<reference evidence="2 3" key="1">
    <citation type="journal article" date="2007" name="Int. J. Syst. Evol. Microbiol.">
        <title>Description of Pelomonas aquatica sp. nov. and Pelomonas puraquae sp. nov., isolated from industrial and haemodialysis water.</title>
        <authorList>
            <person name="Gomila M."/>
            <person name="Bowien B."/>
            <person name="Falsen E."/>
            <person name="Moore E.R."/>
            <person name="Lalucat J."/>
        </authorList>
    </citation>
    <scope>NUCLEOTIDE SEQUENCE [LARGE SCALE GENOMIC DNA]</scope>
    <source>
        <strain evidence="2 3">CCUG 52769</strain>
    </source>
</reference>
<gene>
    <name evidence="2" type="ORF">CDO81_14620</name>
</gene>
<dbReference type="OrthoDB" id="192696at2"/>
<dbReference type="InterPro" id="IPR016986">
    <property type="entry name" value="UCP031982_abhydr"/>
</dbReference>
<organism evidence="2 3">
    <name type="scientific">Roseateles puraquae</name>
    <dbReference type="NCBI Taxonomy" id="431059"/>
    <lineage>
        <taxon>Bacteria</taxon>
        <taxon>Pseudomonadati</taxon>
        <taxon>Pseudomonadota</taxon>
        <taxon>Betaproteobacteria</taxon>
        <taxon>Burkholderiales</taxon>
        <taxon>Sphaerotilaceae</taxon>
        <taxon>Roseateles</taxon>
    </lineage>
</organism>
<dbReference type="Proteomes" id="UP000197446">
    <property type="component" value="Unassembled WGS sequence"/>
</dbReference>
<dbReference type="EMBL" id="NISI01000005">
    <property type="protein sequence ID" value="OWR03715.1"/>
    <property type="molecule type" value="Genomic_DNA"/>
</dbReference>
<evidence type="ECO:0000313" key="3">
    <source>
        <dbReference type="Proteomes" id="UP000197446"/>
    </source>
</evidence>
<feature type="signal peptide" evidence="1">
    <location>
        <begin position="1"/>
        <end position="23"/>
    </location>
</feature>
<dbReference type="AlphaFoldDB" id="A0A254N6T9"/>
<dbReference type="PIRSF" id="PIRSF031982">
    <property type="entry name" value="UCP031982_abhydr"/>
    <property type="match status" value="1"/>
</dbReference>
<proteinExistence type="predicted"/>
<name>A0A254N6T9_9BURK</name>
<dbReference type="Gene3D" id="3.40.50.1820">
    <property type="entry name" value="alpha/beta hydrolase"/>
    <property type="match status" value="2"/>
</dbReference>
<feature type="chain" id="PRO_5012829502" evidence="1">
    <location>
        <begin position="24"/>
        <end position="349"/>
    </location>
</feature>
<dbReference type="InterPro" id="IPR029058">
    <property type="entry name" value="AB_hydrolase_fold"/>
</dbReference>